<accession>A0A1J9RGV5</accession>
<dbReference type="VEuPathDB" id="FungiDB:ACJ73_01755"/>
<dbReference type="AlphaFoldDB" id="A0A1J9RGV5"/>
<keyword evidence="2" id="KW-1185">Reference proteome</keyword>
<protein>
    <submittedName>
        <fullName evidence="1">Uncharacterized protein</fullName>
    </submittedName>
</protein>
<evidence type="ECO:0000313" key="2">
    <source>
        <dbReference type="Proteomes" id="UP000242791"/>
    </source>
</evidence>
<evidence type="ECO:0000313" key="1">
    <source>
        <dbReference type="EMBL" id="OJD26861.1"/>
    </source>
</evidence>
<gene>
    <name evidence="1" type="ORF">ACJ73_01755</name>
</gene>
<reference evidence="1 2" key="1">
    <citation type="submission" date="2015-08" db="EMBL/GenBank/DDBJ databases">
        <title>Emmonsia species relationships and genome sequence.</title>
        <authorList>
            <person name="Cuomo C.A."/>
            <person name="Schwartz I.S."/>
            <person name="Kenyon C."/>
            <person name="De Hoog G.S."/>
            <person name="Govender N.P."/>
            <person name="Botha A."/>
            <person name="Moreno L."/>
            <person name="De Vries M."/>
            <person name="Munoz J.F."/>
            <person name="Stielow J.B."/>
        </authorList>
    </citation>
    <scope>NUCLEOTIDE SEQUENCE [LARGE SCALE GENOMIC DNA]</scope>
    <source>
        <strain evidence="1 2">EI222</strain>
    </source>
</reference>
<dbReference type="EMBL" id="LGTZ01000167">
    <property type="protein sequence ID" value="OJD26861.1"/>
    <property type="molecule type" value="Genomic_DNA"/>
</dbReference>
<organism evidence="1 2">
    <name type="scientific">Blastomyces percursus</name>
    <dbReference type="NCBI Taxonomy" id="1658174"/>
    <lineage>
        <taxon>Eukaryota</taxon>
        <taxon>Fungi</taxon>
        <taxon>Dikarya</taxon>
        <taxon>Ascomycota</taxon>
        <taxon>Pezizomycotina</taxon>
        <taxon>Eurotiomycetes</taxon>
        <taxon>Eurotiomycetidae</taxon>
        <taxon>Onygenales</taxon>
        <taxon>Ajellomycetaceae</taxon>
        <taxon>Blastomyces</taxon>
    </lineage>
</organism>
<dbReference type="STRING" id="1658174.A0A1J9RGV5"/>
<name>A0A1J9RGV5_9EURO</name>
<sequence>MGGTACYCALCSGPAESCSIGSTTPGALEWRRKRVARERKLFMEPGQYPSRYGTADYAYDPELVSEESLQWLWTVHCLGCIDKRTVLYEAMKEFCQVYSILELDYGQIEGPEQDWYSVPGEELGRIHKPHHFNPQVSLCGHEDDTSFQYVGTNPLIDATDFLRELVTRDTFKHSPLNHDIRKHAVKDPFDKIPFDKLHNMPWLSGSSICALSMASWAITSGTRYNGFWRKLFAQETDWLWEINDIL</sequence>
<dbReference type="OrthoDB" id="9984533at2759"/>
<comment type="caution">
    <text evidence="1">The sequence shown here is derived from an EMBL/GenBank/DDBJ whole genome shotgun (WGS) entry which is preliminary data.</text>
</comment>
<proteinExistence type="predicted"/>
<dbReference type="Proteomes" id="UP000242791">
    <property type="component" value="Unassembled WGS sequence"/>
</dbReference>